<sequence>MASMKRPRLRAVQARPGHRLELVFIDGRRFALDMREDVAQYPGLKPLQNARAFACAALGDDGWTVEWPALDIQIGADTLYLDALAQAAPDENTRIFIGWRSRTGFGLEQAASALGVAARTISRYSNGREVVPRYLALACMGWEAAQAEQQKKRA</sequence>
<evidence type="ECO:0000313" key="2">
    <source>
        <dbReference type="Proteomes" id="UP000596192"/>
    </source>
</evidence>
<organism evidence="1 2">
    <name type="scientific">Azotobacter chroococcum</name>
    <dbReference type="NCBI Taxonomy" id="353"/>
    <lineage>
        <taxon>Bacteria</taxon>
        <taxon>Pseudomonadati</taxon>
        <taxon>Pseudomonadota</taxon>
        <taxon>Gammaproteobacteria</taxon>
        <taxon>Pseudomonadales</taxon>
        <taxon>Pseudomonadaceae</taxon>
        <taxon>Azotobacter</taxon>
    </lineage>
</organism>
<accession>A0AAQ0C158</accession>
<dbReference type="InterPro" id="IPR018841">
    <property type="entry name" value="DUF2442"/>
</dbReference>
<proteinExistence type="predicted"/>
<dbReference type="Gene3D" id="3.30.2020.10">
    <property type="entry name" value="NE0471-like N-terminal domain"/>
    <property type="match status" value="1"/>
</dbReference>
<dbReference type="Proteomes" id="UP000596192">
    <property type="component" value="Chromosome"/>
</dbReference>
<dbReference type="EMBL" id="CP066310">
    <property type="protein sequence ID" value="QQE90450.1"/>
    <property type="molecule type" value="Genomic_DNA"/>
</dbReference>
<name>A0AAQ0C158_9GAMM</name>
<evidence type="ECO:0000313" key="1">
    <source>
        <dbReference type="EMBL" id="QQE90450.1"/>
    </source>
</evidence>
<dbReference type="SUPFAM" id="SSF47413">
    <property type="entry name" value="lambda repressor-like DNA-binding domains"/>
    <property type="match status" value="1"/>
</dbReference>
<dbReference type="RefSeq" id="WP_198867770.1">
    <property type="nucleotide sequence ID" value="NZ_CP066310.1"/>
</dbReference>
<dbReference type="AlphaFoldDB" id="A0AAQ0C158"/>
<protein>
    <submittedName>
        <fullName evidence="1">DUF2442 domain-containing protein</fullName>
    </submittedName>
</protein>
<dbReference type="SUPFAM" id="SSF143880">
    <property type="entry name" value="NE0471 N-terminal domain-like"/>
    <property type="match status" value="1"/>
</dbReference>
<dbReference type="Gene3D" id="1.10.260.40">
    <property type="entry name" value="lambda repressor-like DNA-binding domains"/>
    <property type="match status" value="1"/>
</dbReference>
<dbReference type="GO" id="GO:0003677">
    <property type="term" value="F:DNA binding"/>
    <property type="evidence" value="ECO:0007669"/>
    <property type="project" value="InterPro"/>
</dbReference>
<dbReference type="InterPro" id="IPR010982">
    <property type="entry name" value="Lambda_DNA-bd_dom_sf"/>
</dbReference>
<gene>
    <name evidence="1" type="ORF">GKQ51_09335</name>
</gene>
<dbReference type="InterPro" id="IPR036782">
    <property type="entry name" value="NE0471-like_N"/>
</dbReference>
<dbReference type="Pfam" id="PF10387">
    <property type="entry name" value="DUF2442"/>
    <property type="match status" value="1"/>
</dbReference>
<reference evidence="1 2" key="1">
    <citation type="submission" date="2020-12" db="EMBL/GenBank/DDBJ databases">
        <title>Genomic Analysis and Response surface optimization of nitrogen-fixing conditions for A. chroococcum strain HR1, Isolation from rhizosphere soil.</title>
        <authorList>
            <person name="Li J."/>
            <person name="Yang H."/>
            <person name="Liu H."/>
            <person name="Wang C."/>
            <person name="Tian Y."/>
            <person name="Lu X.Y."/>
        </authorList>
    </citation>
    <scope>NUCLEOTIDE SEQUENCE [LARGE SCALE GENOMIC DNA]</scope>
    <source>
        <strain evidence="1 2">HR1</strain>
    </source>
</reference>